<evidence type="ECO:0000256" key="4">
    <source>
        <dbReference type="ARBA" id="ARBA00022679"/>
    </source>
</evidence>
<evidence type="ECO:0000256" key="3">
    <source>
        <dbReference type="ARBA" id="ARBA00022676"/>
    </source>
</evidence>
<dbReference type="PANTHER" id="PTHR43179">
    <property type="entry name" value="RHAMNOSYLTRANSFERASE WBBL"/>
    <property type="match status" value="1"/>
</dbReference>
<comment type="similarity">
    <text evidence="2">Belongs to the glycosyltransferase 2 family.</text>
</comment>
<feature type="domain" description="Glycosyltransferase 2-like" evidence="5">
    <location>
        <begin position="6"/>
        <end position="135"/>
    </location>
</feature>
<comment type="caution">
    <text evidence="6">The sequence shown here is derived from an EMBL/GenBank/DDBJ whole genome shotgun (WGS) entry which is preliminary data.</text>
</comment>
<name>A0ABT9RV68_9MICC</name>
<dbReference type="SUPFAM" id="SSF53448">
    <property type="entry name" value="Nucleotide-diphospho-sugar transferases"/>
    <property type="match status" value="1"/>
</dbReference>
<evidence type="ECO:0000256" key="2">
    <source>
        <dbReference type="ARBA" id="ARBA00006739"/>
    </source>
</evidence>
<evidence type="ECO:0000313" key="7">
    <source>
        <dbReference type="Proteomes" id="UP001226577"/>
    </source>
</evidence>
<keyword evidence="3" id="KW-0328">Glycosyltransferase</keyword>
<evidence type="ECO:0000259" key="5">
    <source>
        <dbReference type="Pfam" id="PF00535"/>
    </source>
</evidence>
<comment type="pathway">
    <text evidence="1">Cell wall biogenesis; cell wall polysaccharide biosynthesis.</text>
</comment>
<dbReference type="Gene3D" id="3.90.550.10">
    <property type="entry name" value="Spore Coat Polysaccharide Biosynthesis Protein SpsA, Chain A"/>
    <property type="match status" value="1"/>
</dbReference>
<evidence type="ECO:0000313" key="6">
    <source>
        <dbReference type="EMBL" id="MDP9888972.1"/>
    </source>
</evidence>
<keyword evidence="7" id="KW-1185">Reference proteome</keyword>
<reference evidence="6 7" key="1">
    <citation type="submission" date="2023-07" db="EMBL/GenBank/DDBJ databases">
        <title>Sorghum-associated microbial communities from plants grown in Nebraska, USA.</title>
        <authorList>
            <person name="Schachtman D."/>
        </authorList>
    </citation>
    <scope>NUCLEOTIDE SEQUENCE [LARGE SCALE GENOMIC DNA]</scope>
    <source>
        <strain evidence="6 7">CC222</strain>
    </source>
</reference>
<dbReference type="Proteomes" id="UP001226577">
    <property type="component" value="Unassembled WGS sequence"/>
</dbReference>
<accession>A0ABT9RV68</accession>
<gene>
    <name evidence="6" type="ORF">J2X98_002566</name>
</gene>
<proteinExistence type="inferred from homology"/>
<dbReference type="EMBL" id="JAUSRE010000012">
    <property type="protein sequence ID" value="MDP9888972.1"/>
    <property type="molecule type" value="Genomic_DNA"/>
</dbReference>
<dbReference type="RefSeq" id="WP_307308639.1">
    <property type="nucleotide sequence ID" value="NZ_JAUSRE010000012.1"/>
</dbReference>
<keyword evidence="4" id="KW-0808">Transferase</keyword>
<dbReference type="PANTHER" id="PTHR43179:SF12">
    <property type="entry name" value="GALACTOFURANOSYLTRANSFERASE GLFT2"/>
    <property type="match status" value="1"/>
</dbReference>
<organism evidence="6 7">
    <name type="scientific">Pseudarthrobacter enclensis</name>
    <dbReference type="NCBI Taxonomy" id="993070"/>
    <lineage>
        <taxon>Bacteria</taxon>
        <taxon>Bacillati</taxon>
        <taxon>Actinomycetota</taxon>
        <taxon>Actinomycetes</taxon>
        <taxon>Micrococcales</taxon>
        <taxon>Micrococcaceae</taxon>
        <taxon>Pseudarthrobacter</taxon>
    </lineage>
</organism>
<dbReference type="InterPro" id="IPR029044">
    <property type="entry name" value="Nucleotide-diphossugar_trans"/>
</dbReference>
<evidence type="ECO:0000256" key="1">
    <source>
        <dbReference type="ARBA" id="ARBA00004776"/>
    </source>
</evidence>
<protein>
    <submittedName>
        <fullName evidence="6">Glycosyltransferase involved in cell wall biosynthesis</fullName>
    </submittedName>
</protein>
<sequence length="320" mass="35898">MENLYAVVVTYNRADFLRNLLDSFARLNTPPTHILVVDNASTDHTAGVVADAISGQGPRIQYERLDRNAGGAGGFSRGVELALESGAEWLWLMDDDVEVLPGAVEALDKFTADYSCMIGRRYDANGKPFFWQHHFVEALGIFLPVSRDVFKHSDVFRTNVGNFEGMLVKASVVRDIGLPDPRFFITWDDLIYGWLAAQRTPVVYVNAFVIRKVRAQRQVDLGLRHLNDSSDLSRRYVMRNRGHVAHYLKAYGKYNRAGFAAGTALTFLKEMVRLMLVERTLKGTGALWQGWRESRAILADTGWKPMPPLPAHPGSGSQRV</sequence>
<dbReference type="InterPro" id="IPR001173">
    <property type="entry name" value="Glyco_trans_2-like"/>
</dbReference>
<dbReference type="Pfam" id="PF00535">
    <property type="entry name" value="Glycos_transf_2"/>
    <property type="match status" value="1"/>
</dbReference>